<evidence type="ECO:0000313" key="2">
    <source>
        <dbReference type="Proteomes" id="UP000796880"/>
    </source>
</evidence>
<dbReference type="EMBL" id="VOIH02000004">
    <property type="protein sequence ID" value="KAF3449707.1"/>
    <property type="molecule type" value="Genomic_DNA"/>
</dbReference>
<organism evidence="1 2">
    <name type="scientific">Rhamnella rubrinervis</name>
    <dbReference type="NCBI Taxonomy" id="2594499"/>
    <lineage>
        <taxon>Eukaryota</taxon>
        <taxon>Viridiplantae</taxon>
        <taxon>Streptophyta</taxon>
        <taxon>Embryophyta</taxon>
        <taxon>Tracheophyta</taxon>
        <taxon>Spermatophyta</taxon>
        <taxon>Magnoliopsida</taxon>
        <taxon>eudicotyledons</taxon>
        <taxon>Gunneridae</taxon>
        <taxon>Pentapetalae</taxon>
        <taxon>rosids</taxon>
        <taxon>fabids</taxon>
        <taxon>Rosales</taxon>
        <taxon>Rhamnaceae</taxon>
        <taxon>rhamnoid group</taxon>
        <taxon>Rhamneae</taxon>
        <taxon>Rhamnella</taxon>
    </lineage>
</organism>
<accession>A0A8K0MKV7</accession>
<evidence type="ECO:0008006" key="3">
    <source>
        <dbReference type="Google" id="ProtNLM"/>
    </source>
</evidence>
<dbReference type="PANTHER" id="PTHR48449:SF1">
    <property type="entry name" value="DUF1985 DOMAIN-CONTAINING PROTEIN"/>
    <property type="match status" value="1"/>
</dbReference>
<keyword evidence="2" id="KW-1185">Reference proteome</keyword>
<dbReference type="Proteomes" id="UP000796880">
    <property type="component" value="Unassembled WGS sequence"/>
</dbReference>
<evidence type="ECO:0000313" key="1">
    <source>
        <dbReference type="EMBL" id="KAF3449707.1"/>
    </source>
</evidence>
<dbReference type="PANTHER" id="PTHR48449">
    <property type="entry name" value="DUF1985 DOMAIN-CONTAINING PROTEIN"/>
    <property type="match status" value="1"/>
</dbReference>
<dbReference type="OrthoDB" id="1302742at2759"/>
<name>A0A8K0MKV7_9ROSA</name>
<reference evidence="1" key="1">
    <citation type="submission" date="2020-03" db="EMBL/GenBank/DDBJ databases">
        <title>A high-quality chromosome-level genome assembly of a woody plant with both climbing and erect habits, Rhamnella rubrinervis.</title>
        <authorList>
            <person name="Lu Z."/>
            <person name="Yang Y."/>
            <person name="Zhu X."/>
            <person name="Sun Y."/>
        </authorList>
    </citation>
    <scope>NUCLEOTIDE SEQUENCE</scope>
    <source>
        <strain evidence="1">BYM</strain>
        <tissue evidence="1">Leaf</tissue>
    </source>
</reference>
<protein>
    <recommendedName>
        <fullName evidence="3">DUF1985 domain-containing protein</fullName>
    </recommendedName>
</protein>
<gene>
    <name evidence="1" type="ORF">FNV43_RR10438</name>
</gene>
<proteinExistence type="predicted"/>
<sequence>MTKFERYPFDETEVEDNVKVCMFYLLEAVLLAGDKRKSVSRDHFKIIQNLKLRERYPWGSLSYDIKIKSLRSVVNHNNTSNTYSLSDFPIAFQDVDDTTMDPPSEQVQPDRHPFSHHMHFIRSLDVARLENKLDDLNRKVQLIMQHLSIEGDTMELSERSIVVYSGSLRTPPSQIHDHRDIFIERVTIVDVFFWESFHYHFEAHAPVMQKKYIHPSERLSIPSRDWTLDMNDDTMTNYVKGISPLLSRSWKDVDRVYALINNEDKYWLAAEVDLVRRHVTLYDSSCSVSNDWFQTYNVESLEVLFP</sequence>
<comment type="caution">
    <text evidence="1">The sequence shown here is derived from an EMBL/GenBank/DDBJ whole genome shotgun (WGS) entry which is preliminary data.</text>
</comment>
<dbReference type="AlphaFoldDB" id="A0A8K0MKV7"/>